<feature type="transmembrane region" description="Helical" evidence="6">
    <location>
        <begin position="172"/>
        <end position="192"/>
    </location>
</feature>
<feature type="transmembrane region" description="Helical" evidence="6">
    <location>
        <begin position="12"/>
        <end position="30"/>
    </location>
</feature>
<evidence type="ECO:0000256" key="5">
    <source>
        <dbReference type="ARBA" id="ARBA00023136"/>
    </source>
</evidence>
<comment type="subcellular location">
    <subcellularLocation>
        <location evidence="1">Membrane</location>
        <topology evidence="1">Multi-pass membrane protein</topology>
    </subcellularLocation>
</comment>
<dbReference type="Pfam" id="PF03239">
    <property type="entry name" value="FTR1"/>
    <property type="match status" value="1"/>
</dbReference>
<evidence type="ECO:0000256" key="4">
    <source>
        <dbReference type="ARBA" id="ARBA00022989"/>
    </source>
</evidence>
<sequence>MGASFLITLREGLEISLVLAIIISYLVKCGRKADIPAVWRGSALAGVLCLISGIAFNIFVGEFEGKSEQFIEGTIAIVAASVLTWMIFWMGKNARNLGASLRGQVDAATSTRALMIIAFVAVLREGFETVLFLLSAETSSASGTSVVIGGLLGLVVAAILGRLVYAGGNKLNLALFFRVTGFLLLLFAAGLFGKFFHEYRELFGFEDGWLVSSAWNIKSGIWAEGTFYDFMKGFFGWHYAYENIRLIAYFAYLLPVGWLFLQTSKKS</sequence>
<evidence type="ECO:0000313" key="7">
    <source>
        <dbReference type="EMBL" id="CAB4620759.1"/>
    </source>
</evidence>
<evidence type="ECO:0000256" key="6">
    <source>
        <dbReference type="SAM" id="Phobius"/>
    </source>
</evidence>
<name>A0A6J6I9U0_9ZZZZ</name>
<dbReference type="PANTHER" id="PTHR31632:SF2">
    <property type="entry name" value="PLASMA MEMBRANE IRON PERMEASE"/>
    <property type="match status" value="1"/>
</dbReference>
<keyword evidence="3 6" id="KW-0812">Transmembrane</keyword>
<accession>A0A6J6I9U0</accession>
<feature type="transmembrane region" description="Helical" evidence="6">
    <location>
        <begin position="70"/>
        <end position="91"/>
    </location>
</feature>
<dbReference type="PANTHER" id="PTHR31632">
    <property type="entry name" value="IRON TRANSPORTER FTH1"/>
    <property type="match status" value="1"/>
</dbReference>
<feature type="transmembrane region" description="Helical" evidence="6">
    <location>
        <begin position="37"/>
        <end position="58"/>
    </location>
</feature>
<evidence type="ECO:0000256" key="1">
    <source>
        <dbReference type="ARBA" id="ARBA00004141"/>
    </source>
</evidence>
<feature type="transmembrane region" description="Helical" evidence="6">
    <location>
        <begin position="112"/>
        <end position="134"/>
    </location>
</feature>
<evidence type="ECO:0000256" key="3">
    <source>
        <dbReference type="ARBA" id="ARBA00022692"/>
    </source>
</evidence>
<reference evidence="7" key="1">
    <citation type="submission" date="2020-05" db="EMBL/GenBank/DDBJ databases">
        <authorList>
            <person name="Chiriac C."/>
            <person name="Salcher M."/>
            <person name="Ghai R."/>
            <person name="Kavagutti S V."/>
        </authorList>
    </citation>
    <scope>NUCLEOTIDE SEQUENCE</scope>
</reference>
<proteinExistence type="inferred from homology"/>
<organism evidence="7">
    <name type="scientific">freshwater metagenome</name>
    <dbReference type="NCBI Taxonomy" id="449393"/>
    <lineage>
        <taxon>unclassified sequences</taxon>
        <taxon>metagenomes</taxon>
        <taxon>ecological metagenomes</taxon>
    </lineage>
</organism>
<comment type="similarity">
    <text evidence="2">Belongs to the oxidase-dependent Fe transporter (OFeT) (TC 9.A.10.1) family.</text>
</comment>
<keyword evidence="5 6" id="KW-0472">Membrane</keyword>
<feature type="transmembrane region" description="Helical" evidence="6">
    <location>
        <begin position="146"/>
        <end position="165"/>
    </location>
</feature>
<protein>
    <submittedName>
        <fullName evidence="7">Unannotated protein</fullName>
    </submittedName>
</protein>
<dbReference type="GO" id="GO:0015093">
    <property type="term" value="F:ferrous iron transmembrane transporter activity"/>
    <property type="evidence" value="ECO:0007669"/>
    <property type="project" value="TreeGrafter"/>
</dbReference>
<evidence type="ECO:0000256" key="2">
    <source>
        <dbReference type="ARBA" id="ARBA00008333"/>
    </source>
</evidence>
<feature type="transmembrane region" description="Helical" evidence="6">
    <location>
        <begin position="244"/>
        <end position="261"/>
    </location>
</feature>
<gene>
    <name evidence="7" type="ORF">UFOPK1889_00890</name>
</gene>
<dbReference type="InterPro" id="IPR004923">
    <property type="entry name" value="FTR1/Fip1/EfeU"/>
</dbReference>
<dbReference type="GO" id="GO:0033573">
    <property type="term" value="C:high-affinity iron permease complex"/>
    <property type="evidence" value="ECO:0007669"/>
    <property type="project" value="InterPro"/>
</dbReference>
<keyword evidence="4 6" id="KW-1133">Transmembrane helix</keyword>
<dbReference type="AlphaFoldDB" id="A0A6J6I9U0"/>
<dbReference type="EMBL" id="CAEZUZ010000155">
    <property type="protein sequence ID" value="CAB4620759.1"/>
    <property type="molecule type" value="Genomic_DNA"/>
</dbReference>